<dbReference type="InParanoid" id="F7B2Z7"/>
<evidence type="ECO:0000256" key="2">
    <source>
        <dbReference type="ARBA" id="ARBA00007750"/>
    </source>
</evidence>
<reference evidence="8" key="2">
    <citation type="submission" date="2025-08" db="UniProtKB">
        <authorList>
            <consortium name="Ensembl"/>
        </authorList>
    </citation>
    <scope>IDENTIFICATION</scope>
</reference>
<sequence length="977" mass="105659">MELRRGKTFIKSSLQISHEKPTVAEAALRGKETGPFRPNPTGTDGTSLEEESQKVGLVSHKHYRFSNKVTRLAPDEDLGASCGSSYKLVRKSKTHDCVMGAEKPVGRLVNSISFSGLGSHLGAHSRKAPVASPSPSSCSGQQMIDYRHFVPQMPFVPAVAKSIPRKRISLKRSKKGFRDIFHIKKNKSENLAMLLGKGKNLPSPEGESEMSGRLGKPGETLAADSLAQDLSDSEIQSDSSYDYCGALCEDVASLKSFDSLTGCGEIFADEVSASLELEGSQEILTRRPRARENTSAMGSFQGGIEQLASPAQNEATDFAKFWDNINWSVRRHQSALFDRKPEGSKPSDAGKPKYEPVMLADLPLSPGGDPDSSKNSSIDTGTPKSEHQESTSTSDEGYYDSFSPGLEDDGKEAQSPGVPSGRFPRDSYSGDALYELFYDPSEAKISPILDDDLCVSENLSEQAVEIPLSIYSFHVGAEENLAPQPTLDIISQSFLHSTWKGKECLLKLCDTELSLTMGIINWLRRNPELVSPLDQAQTLSSPIKESGDPLACLGLPLGQETGETTIPVGSRNEDSSEKESNKPELLCHSEGVTNRSHSNHGKHREAPQREDSSPGPPDEGYKCASDGGRSWMAMMPHPAAGGWQMYMPEKEMVSHERGTLGESPSATGESSKELPPHPSQLSTEKGKGQSSSEPSSLPIEMEEVTLTDALDEHRVLSPSLCPSTNEKPSQPLNLRCFRSQSSPGLKRGEPDIVPVLESCMAQVASLKISYENKPLAEWCLRKEEGSTLCKRQKVGSHCVLLQNECNRNPPNSGYPFLSPTGKLQEVGHYVPTSPNQGPGPWHSQKSQTSFLNRTSQVSSNKINFEYAQLNGQALSYIQDLHLQLSPGDPSVATQEVQPKFIPLFASSDSVGPGAFPQASCAGSSSPQNLCPCSDIKIPGPTSGSPLECHHNLLSRVGALPCHAEVMAASPAMAETNL</sequence>
<feature type="region of interest" description="Disordered" evidence="7">
    <location>
        <begin position="540"/>
        <end position="625"/>
    </location>
</feature>
<feature type="region of interest" description="Disordered" evidence="7">
    <location>
        <begin position="27"/>
        <end position="50"/>
    </location>
</feature>
<reference evidence="8 9" key="1">
    <citation type="journal article" date="2007" name="Nature">
        <title>Genome of the marsupial Monodelphis domestica reveals innovation in non-coding sequences.</title>
        <authorList>
            <person name="Mikkelsen T.S."/>
            <person name="Wakefield M.J."/>
            <person name="Aken B."/>
            <person name="Amemiya C.T."/>
            <person name="Chang J.L."/>
            <person name="Duke S."/>
            <person name="Garber M."/>
            <person name="Gentles A.J."/>
            <person name="Goodstadt L."/>
            <person name="Heger A."/>
            <person name="Jurka J."/>
            <person name="Kamal M."/>
            <person name="Mauceli E."/>
            <person name="Searle S.M."/>
            <person name="Sharpe T."/>
            <person name="Baker M.L."/>
            <person name="Batzer M.A."/>
            <person name="Benos P.V."/>
            <person name="Belov K."/>
            <person name="Clamp M."/>
            <person name="Cook A."/>
            <person name="Cuff J."/>
            <person name="Das R."/>
            <person name="Davidow L."/>
            <person name="Deakin J.E."/>
            <person name="Fazzari M.J."/>
            <person name="Glass J.L."/>
            <person name="Grabherr M."/>
            <person name="Greally J.M."/>
            <person name="Gu W."/>
            <person name="Hore T.A."/>
            <person name="Huttley G.A."/>
            <person name="Kleber M."/>
            <person name="Jirtle R.L."/>
            <person name="Koina E."/>
            <person name="Lee J.T."/>
            <person name="Mahony S."/>
            <person name="Marra M.A."/>
            <person name="Miller R.D."/>
            <person name="Nicholls R.D."/>
            <person name="Oda M."/>
            <person name="Papenfuss A.T."/>
            <person name="Parra Z.E."/>
            <person name="Pollock D.D."/>
            <person name="Ray D.A."/>
            <person name="Schein J.E."/>
            <person name="Speed T.P."/>
            <person name="Thompson K."/>
            <person name="VandeBerg J.L."/>
            <person name="Wade C.M."/>
            <person name="Walker J.A."/>
            <person name="Waters P.D."/>
            <person name="Webber C."/>
            <person name="Weidman J.R."/>
            <person name="Xie X."/>
            <person name="Zody M.C."/>
            <person name="Baldwin J."/>
            <person name="Abdouelleil A."/>
            <person name="Abdulkadir J."/>
            <person name="Abebe A."/>
            <person name="Abera B."/>
            <person name="Abreu J."/>
            <person name="Acer S.C."/>
            <person name="Aftuck L."/>
            <person name="Alexander A."/>
            <person name="An P."/>
            <person name="Anderson E."/>
            <person name="Anderson S."/>
            <person name="Arachi H."/>
            <person name="Azer M."/>
            <person name="Bachantsang P."/>
            <person name="Barry A."/>
            <person name="Bayul T."/>
            <person name="Berlin A."/>
            <person name="Bessette D."/>
            <person name="Bloom T."/>
            <person name="Bloom T."/>
            <person name="Boguslavskiy L."/>
            <person name="Bonnet C."/>
            <person name="Boukhgalter B."/>
            <person name="Bourzgui I."/>
            <person name="Brown A."/>
            <person name="Cahill P."/>
            <person name="Channer S."/>
            <person name="Cheshatsang Y."/>
            <person name="Chuda L."/>
            <person name="Citroen M."/>
            <person name="Collymore A."/>
            <person name="Cooke P."/>
            <person name="Costello M."/>
            <person name="D'Aco K."/>
            <person name="Daza R."/>
            <person name="De Haan G."/>
            <person name="DeGray S."/>
            <person name="DeMaso C."/>
            <person name="Dhargay N."/>
            <person name="Dooley K."/>
            <person name="Dooley E."/>
            <person name="Doricent M."/>
            <person name="Dorje P."/>
            <person name="Dorjee K."/>
            <person name="Dupes A."/>
            <person name="Elong R."/>
            <person name="Falk J."/>
            <person name="Farina A."/>
            <person name="Faro S."/>
            <person name="Ferguson D."/>
            <person name="Fisher S."/>
            <person name="Foley C.D."/>
            <person name="Franke A."/>
            <person name="Friedrich D."/>
            <person name="Gadbois L."/>
            <person name="Gearin G."/>
            <person name="Gearin C.R."/>
            <person name="Giannoukos G."/>
            <person name="Goode T."/>
            <person name="Graham J."/>
            <person name="Grandbois E."/>
            <person name="Grewal S."/>
            <person name="Gyaltsen K."/>
            <person name="Hafez N."/>
            <person name="Hagos B."/>
            <person name="Hall J."/>
            <person name="Henson C."/>
            <person name="Hollinger A."/>
            <person name="Honan T."/>
            <person name="Huard M.D."/>
            <person name="Hughes L."/>
            <person name="Hurhula B."/>
            <person name="Husby M.E."/>
            <person name="Kamat A."/>
            <person name="Kanga B."/>
            <person name="Kashin S."/>
            <person name="Khazanovich D."/>
            <person name="Kisner P."/>
            <person name="Lance K."/>
            <person name="Lara M."/>
            <person name="Lee W."/>
            <person name="Lennon N."/>
            <person name="Letendre F."/>
            <person name="LeVine R."/>
            <person name="Lipovsky A."/>
            <person name="Liu X."/>
            <person name="Liu J."/>
            <person name="Liu S."/>
            <person name="Lokyitsang T."/>
            <person name="Lokyitsang Y."/>
            <person name="Lubonja R."/>
            <person name="Lui A."/>
            <person name="MacDonald P."/>
            <person name="Magnisalis V."/>
            <person name="Maru K."/>
            <person name="Matthews C."/>
            <person name="McCusker W."/>
            <person name="McDonough S."/>
            <person name="Mehta T."/>
            <person name="Meldrim J."/>
            <person name="Meneus L."/>
            <person name="Mihai O."/>
            <person name="Mihalev A."/>
            <person name="Mihova T."/>
            <person name="Mittelman R."/>
            <person name="Mlenga V."/>
            <person name="Montmayeur A."/>
            <person name="Mulrain L."/>
            <person name="Navidi A."/>
            <person name="Naylor J."/>
            <person name="Negash T."/>
            <person name="Nguyen T."/>
            <person name="Nguyen N."/>
            <person name="Nicol R."/>
            <person name="Norbu C."/>
            <person name="Norbu N."/>
            <person name="Novod N."/>
            <person name="O'Neill B."/>
            <person name="Osman S."/>
            <person name="Markiewicz E."/>
            <person name="Oyono O.L."/>
            <person name="Patti C."/>
            <person name="Phunkhang P."/>
            <person name="Pierre F."/>
            <person name="Priest M."/>
            <person name="Raghuraman S."/>
            <person name="Rege F."/>
            <person name="Reyes R."/>
            <person name="Rise C."/>
            <person name="Rogov P."/>
            <person name="Ross K."/>
            <person name="Ryan E."/>
            <person name="Settipalli S."/>
            <person name="Shea T."/>
            <person name="Sherpa N."/>
            <person name="Shi L."/>
            <person name="Shih D."/>
            <person name="Sparrow T."/>
            <person name="Spaulding J."/>
            <person name="Stalker J."/>
            <person name="Stange-Thomann N."/>
            <person name="Stavropoulos S."/>
            <person name="Stone C."/>
            <person name="Strader C."/>
            <person name="Tesfaye S."/>
            <person name="Thomson T."/>
            <person name="Thoulutsang Y."/>
            <person name="Thoulutsang D."/>
            <person name="Topham K."/>
            <person name="Topping I."/>
            <person name="Tsamla T."/>
            <person name="Vassiliev H."/>
            <person name="Vo A."/>
            <person name="Wangchuk T."/>
            <person name="Wangdi T."/>
            <person name="Weiand M."/>
            <person name="Wilkinson J."/>
            <person name="Wilson A."/>
            <person name="Yadav S."/>
            <person name="Young G."/>
            <person name="Yu Q."/>
            <person name="Zembek L."/>
            <person name="Zhong D."/>
            <person name="Zimmer A."/>
            <person name="Zwirko Z."/>
            <person name="Jaffe D.B."/>
            <person name="Alvarez P."/>
            <person name="Brockman W."/>
            <person name="Butler J."/>
            <person name="Chin C."/>
            <person name="Gnerre S."/>
            <person name="MacCallum I."/>
            <person name="Graves J.A."/>
            <person name="Ponting C.P."/>
            <person name="Breen M."/>
            <person name="Samollow P.B."/>
            <person name="Lander E.S."/>
            <person name="Lindblad-Toh K."/>
        </authorList>
    </citation>
    <scope>NUCLEOTIDE SEQUENCE [LARGE SCALE GENOMIC DNA]</scope>
</reference>
<protein>
    <submittedName>
        <fullName evidence="8">APC membrane recruitment protein 3</fullName>
    </submittedName>
</protein>
<dbReference type="PANTHER" id="PTHR22237">
    <property type="entry name" value="APC MEMBRANE RECRUITMENT PROTEIN 2-RELATED"/>
    <property type="match status" value="1"/>
</dbReference>
<evidence type="ECO:0000256" key="5">
    <source>
        <dbReference type="ARBA" id="ARBA00023121"/>
    </source>
</evidence>
<dbReference type="OrthoDB" id="9412224at2759"/>
<dbReference type="Pfam" id="PF09422">
    <property type="entry name" value="AMER"/>
    <property type="match status" value="2"/>
</dbReference>
<evidence type="ECO:0000256" key="1">
    <source>
        <dbReference type="ARBA" id="ARBA00004202"/>
    </source>
</evidence>
<dbReference type="HOGENOM" id="CLU_011805_0_0_1"/>
<feature type="compositionally biased region" description="Basic and acidic residues" evidence="7">
    <location>
        <begin position="571"/>
        <end position="587"/>
    </location>
</feature>
<name>F7B2Z7_MONDO</name>
<keyword evidence="5" id="KW-0446">Lipid-binding</keyword>
<feature type="compositionally biased region" description="Polar residues" evidence="7">
    <location>
        <begin position="373"/>
        <end position="383"/>
    </location>
</feature>
<dbReference type="GeneID" id="100025832"/>
<organism evidence="8 9">
    <name type="scientific">Monodelphis domestica</name>
    <name type="common">Gray short-tailed opossum</name>
    <dbReference type="NCBI Taxonomy" id="13616"/>
    <lineage>
        <taxon>Eukaryota</taxon>
        <taxon>Metazoa</taxon>
        <taxon>Chordata</taxon>
        <taxon>Craniata</taxon>
        <taxon>Vertebrata</taxon>
        <taxon>Euteleostomi</taxon>
        <taxon>Mammalia</taxon>
        <taxon>Metatheria</taxon>
        <taxon>Didelphimorphia</taxon>
        <taxon>Didelphidae</taxon>
        <taxon>Monodelphis</taxon>
    </lineage>
</organism>
<dbReference type="CTD" id="205147"/>
<dbReference type="GO" id="GO:0008013">
    <property type="term" value="F:beta-catenin binding"/>
    <property type="evidence" value="ECO:0000318"/>
    <property type="project" value="GO_Central"/>
</dbReference>
<feature type="region of interest" description="Disordered" evidence="7">
    <location>
        <begin position="653"/>
        <end position="699"/>
    </location>
</feature>
<feature type="compositionally biased region" description="Polar residues" evidence="7">
    <location>
        <begin position="679"/>
        <end position="695"/>
    </location>
</feature>
<comment type="similarity">
    <text evidence="2">Belongs to the Amer family.</text>
</comment>
<keyword evidence="3" id="KW-1003">Cell membrane</keyword>
<dbReference type="GO" id="GO:0005886">
    <property type="term" value="C:plasma membrane"/>
    <property type="evidence" value="ECO:0000318"/>
    <property type="project" value="GO_Central"/>
</dbReference>
<dbReference type="OMA" id="VMDNHDA"/>
<dbReference type="FunCoup" id="F7B2Z7">
    <property type="interactions" value="390"/>
</dbReference>
<dbReference type="Ensembl" id="ENSMODT00000023643.3">
    <property type="protein sequence ID" value="ENSMODP00000023229.3"/>
    <property type="gene ID" value="ENSMODG00000018626.3"/>
</dbReference>
<evidence type="ECO:0000313" key="9">
    <source>
        <dbReference type="Proteomes" id="UP000002280"/>
    </source>
</evidence>
<dbReference type="InterPro" id="IPR019003">
    <property type="entry name" value="AMER"/>
</dbReference>
<dbReference type="GO" id="GO:0005546">
    <property type="term" value="F:phosphatidylinositol-4,5-bisphosphate binding"/>
    <property type="evidence" value="ECO:0000318"/>
    <property type="project" value="GO_Central"/>
</dbReference>
<reference evidence="8" key="3">
    <citation type="submission" date="2025-09" db="UniProtKB">
        <authorList>
            <consortium name="Ensembl"/>
        </authorList>
    </citation>
    <scope>IDENTIFICATION</scope>
</reference>
<proteinExistence type="inferred from homology"/>
<dbReference type="Proteomes" id="UP000002280">
    <property type="component" value="Chromosome 4"/>
</dbReference>
<evidence type="ECO:0000256" key="6">
    <source>
        <dbReference type="ARBA" id="ARBA00023136"/>
    </source>
</evidence>
<feature type="region of interest" description="Disordered" evidence="7">
    <location>
        <begin position="336"/>
        <end position="426"/>
    </location>
</feature>
<dbReference type="eggNOG" id="ENOG502QVAK">
    <property type="taxonomic scope" value="Eukaryota"/>
</dbReference>
<dbReference type="STRING" id="13616.ENSMODP00000023229"/>
<dbReference type="GeneTree" id="ENSGT00530000063529"/>
<evidence type="ECO:0000256" key="3">
    <source>
        <dbReference type="ARBA" id="ARBA00022475"/>
    </source>
</evidence>
<accession>F7B2Z7</accession>
<evidence type="ECO:0000313" key="8">
    <source>
        <dbReference type="Ensembl" id="ENSMODP00000023229.3"/>
    </source>
</evidence>
<evidence type="ECO:0000256" key="7">
    <source>
        <dbReference type="SAM" id="MobiDB-lite"/>
    </source>
</evidence>
<keyword evidence="4" id="KW-0879">Wnt signaling pathway</keyword>
<dbReference type="GO" id="GO:0016055">
    <property type="term" value="P:Wnt signaling pathway"/>
    <property type="evidence" value="ECO:0007669"/>
    <property type="project" value="UniProtKB-KW"/>
</dbReference>
<dbReference type="KEGG" id="mdo:100025832"/>
<keyword evidence="6" id="KW-0472">Membrane</keyword>
<feature type="compositionally biased region" description="Basic and acidic residues" evidence="7">
    <location>
        <begin position="337"/>
        <end position="354"/>
    </location>
</feature>
<keyword evidence="9" id="KW-1185">Reference proteome</keyword>
<comment type="subcellular location">
    <subcellularLocation>
        <location evidence="1">Cell membrane</location>
        <topology evidence="1">Peripheral membrane protein</topology>
    </subcellularLocation>
</comment>
<dbReference type="Bgee" id="ENSMODG00000018626">
    <property type="expression patterns" value="Expressed in cerebellum and 6 other cell types or tissues"/>
</dbReference>
<evidence type="ECO:0000256" key="4">
    <source>
        <dbReference type="ARBA" id="ARBA00022687"/>
    </source>
</evidence>
<dbReference type="PANTHER" id="PTHR22237:SF2">
    <property type="entry name" value="APC MEMBRANE RECRUITMENT PROTEIN 3"/>
    <property type="match status" value="1"/>
</dbReference>
<dbReference type="AlphaFoldDB" id="F7B2Z7"/>
<dbReference type="GO" id="GO:0060828">
    <property type="term" value="P:regulation of canonical Wnt signaling pathway"/>
    <property type="evidence" value="ECO:0000318"/>
    <property type="project" value="GO_Central"/>
</dbReference>